<comment type="caution">
    <text evidence="3">The sequence shown here is derived from an EMBL/GenBank/DDBJ whole genome shotgun (WGS) entry which is preliminary data.</text>
</comment>
<accession>A0ABS4BW72</accession>
<keyword evidence="2" id="KW-1133">Transmembrane helix</keyword>
<reference evidence="3 4" key="1">
    <citation type="submission" date="2021-04" db="EMBL/GenBank/DDBJ databases">
        <title>Mariniflexile gromovii gen. nov., sp. nov., a gliding bacterium isolated from the sea urchin Strongylocentrotus intermedius.</title>
        <authorList>
            <person name="Ko S."/>
            <person name="Le V."/>
            <person name="Ahn C.-Y."/>
            <person name="Oh H.-M."/>
        </authorList>
    </citation>
    <scope>NUCLEOTIDE SEQUENCE [LARGE SCALE GENOMIC DNA]</scope>
    <source>
        <strain evidence="3 4">KCTC 12570</strain>
    </source>
</reference>
<evidence type="ECO:0000256" key="1">
    <source>
        <dbReference type="SAM" id="Coils"/>
    </source>
</evidence>
<dbReference type="RefSeq" id="WP_209655730.1">
    <property type="nucleotide sequence ID" value="NZ_JAGJCB010000014.1"/>
</dbReference>
<keyword evidence="1" id="KW-0175">Coiled coil</keyword>
<evidence type="ECO:0000313" key="4">
    <source>
        <dbReference type="Proteomes" id="UP000670776"/>
    </source>
</evidence>
<protein>
    <submittedName>
        <fullName evidence="3">Uncharacterized protein</fullName>
    </submittedName>
</protein>
<organism evidence="3 4">
    <name type="scientific">Mariniflexile gromovii</name>
    <dbReference type="NCBI Taxonomy" id="362523"/>
    <lineage>
        <taxon>Bacteria</taxon>
        <taxon>Pseudomonadati</taxon>
        <taxon>Bacteroidota</taxon>
        <taxon>Flavobacteriia</taxon>
        <taxon>Flavobacteriales</taxon>
        <taxon>Flavobacteriaceae</taxon>
        <taxon>Mariniflexile</taxon>
    </lineage>
</organism>
<keyword evidence="4" id="KW-1185">Reference proteome</keyword>
<keyword evidence="2" id="KW-0812">Transmembrane</keyword>
<evidence type="ECO:0000313" key="3">
    <source>
        <dbReference type="EMBL" id="MBP0904838.1"/>
    </source>
</evidence>
<proteinExistence type="predicted"/>
<dbReference type="Proteomes" id="UP000670776">
    <property type="component" value="Unassembled WGS sequence"/>
</dbReference>
<gene>
    <name evidence="3" type="ORF">J8H85_13435</name>
</gene>
<keyword evidence="2" id="KW-0472">Membrane</keyword>
<feature type="transmembrane region" description="Helical" evidence="2">
    <location>
        <begin position="201"/>
        <end position="222"/>
    </location>
</feature>
<dbReference type="EMBL" id="JAGJCB010000014">
    <property type="protein sequence ID" value="MBP0904838.1"/>
    <property type="molecule type" value="Genomic_DNA"/>
</dbReference>
<evidence type="ECO:0000256" key="2">
    <source>
        <dbReference type="SAM" id="Phobius"/>
    </source>
</evidence>
<feature type="coiled-coil region" evidence="1">
    <location>
        <begin position="14"/>
        <end position="41"/>
    </location>
</feature>
<sequence length="834" mass="90527">MPKQIAIAELKIDNKQLLSSLQATKKSIEELSATQKTLKDNNDTTSQSFIQNEASLKSLKQEYNAQVKVLQSVTSANKNLNSELDKEIKGVDEAKANNAALIKIRNQVNATTDEGAKQITAINKKIDENNKVINTNSSVLEKQKQQIGDYGKGLVATNPILSQMSTTLTAVRDGLIAKNAAMKASETATGGASKALRVFKLALVSTGIGAIVVVLGSLISYLSTTQAGIDKVTSVTRPLQAIFQSLIGVLQTVGEKLFNAFSNPKQALTDLVDGIKNNLMNRLKAFGIILDGIINLDFKKVGEGFLQAGTGVVDLTGKIKNAGKETSKFFKEAAAKGKEIDDLTKSIEKSENDLILTRAKALKQIKEQELTAKDASKSIAERNKAAQKAIEISNKLSADELAIIDKKIKRKEIENSLNDTSREDEKALNELIASRDKSQEEANSRELSFLGEIASARNAAIAKTEALQKENAEKESLRLKKLSEEKIEAAQFELNEYIRNNYSKLDNDKFFSDESLKIEQKRLDDLAQKQKDFAKTQLDEGVISKQQYDEAIAVIDDENYKAKEENVKARKEAQKEADAIDLENRLAIEEENFANAFELESERLEQQRLRDVEEAEKTGANVTLINEKYAQQQKLIQEQLEAARLATVSDTLGQVSQLLGENTAAGKAAGIAQATINTYQGVTEVWKAPSILPEPFNTATKVAGTAVTLGSGLASVKKIAGVKTPKAERGTLLRGARHSQGGIPIEAEDGEAIINRRSTAMFLPLLSQMNQAGGGVPLMANGGIAGSIKSPASNLIDYNQIALAVSNLPAPIVSVEEITSVNNRVSVIENNSIF</sequence>
<name>A0ABS4BW72_9FLAO</name>